<keyword evidence="2" id="KW-1185">Reference proteome</keyword>
<dbReference type="Proteomes" id="UP000321181">
    <property type="component" value="Unassembled WGS sequence"/>
</dbReference>
<accession>A0A512DD62</accession>
<sequence length="205" mass="21174">MDGGRRAFHRDDVTASSAPLGPYGVAMRWEALFADMEGQVDAANTADLLAGVPDLTRAERATVTLAGRLRAAGSAEVVLRVRSGELVSGSVVDVADQWVLLGDEVRRALVPSASVVGARGLERASSPEVGVVGRRLGLGHALRALARDRAAVRVVTIGGELAGRLDRVGSDHVDLVAVADGPRSAGTSPTTWAVPFAAIDVVHSG</sequence>
<dbReference type="AlphaFoldDB" id="A0A512DD62"/>
<gene>
    <name evidence="1" type="ORF">CAE01nite_21330</name>
</gene>
<proteinExistence type="predicted"/>
<dbReference type="EMBL" id="BJYY01000013">
    <property type="protein sequence ID" value="GEO34408.1"/>
    <property type="molecule type" value="Genomic_DNA"/>
</dbReference>
<comment type="caution">
    <text evidence="1">The sequence shown here is derived from an EMBL/GenBank/DDBJ whole genome shotgun (WGS) entry which is preliminary data.</text>
</comment>
<protein>
    <recommendedName>
        <fullName evidence="3">Fis family transcriptional regulator</fullName>
    </recommendedName>
</protein>
<evidence type="ECO:0000313" key="2">
    <source>
        <dbReference type="Proteomes" id="UP000321181"/>
    </source>
</evidence>
<evidence type="ECO:0000313" key="1">
    <source>
        <dbReference type="EMBL" id="GEO34408.1"/>
    </source>
</evidence>
<name>A0A512DD62_9CELL</name>
<evidence type="ECO:0008006" key="3">
    <source>
        <dbReference type="Google" id="ProtNLM"/>
    </source>
</evidence>
<organism evidence="1 2">
    <name type="scientific">Cellulomonas aerilata</name>
    <dbReference type="NCBI Taxonomy" id="515326"/>
    <lineage>
        <taxon>Bacteria</taxon>
        <taxon>Bacillati</taxon>
        <taxon>Actinomycetota</taxon>
        <taxon>Actinomycetes</taxon>
        <taxon>Micrococcales</taxon>
        <taxon>Cellulomonadaceae</taxon>
        <taxon>Cellulomonas</taxon>
    </lineage>
</organism>
<reference evidence="1 2" key="1">
    <citation type="submission" date="2019-07" db="EMBL/GenBank/DDBJ databases">
        <title>Whole genome shotgun sequence of Cellulomonas aerilata NBRC 106308.</title>
        <authorList>
            <person name="Hosoyama A."/>
            <person name="Uohara A."/>
            <person name="Ohji S."/>
            <person name="Ichikawa N."/>
        </authorList>
    </citation>
    <scope>NUCLEOTIDE SEQUENCE [LARGE SCALE GENOMIC DNA]</scope>
    <source>
        <strain evidence="1 2">NBRC 106308</strain>
    </source>
</reference>